<feature type="chain" id="PRO_5004288757" evidence="2">
    <location>
        <begin position="23"/>
        <end position="728"/>
    </location>
</feature>
<accession>Q7NB51</accession>
<name>Q7NB51_MYCGA</name>
<dbReference type="Pfam" id="PF05692">
    <property type="entry name" value="Myco_haema"/>
    <property type="match status" value="1"/>
</dbReference>
<organism evidence="4 5">
    <name type="scientific">Mycoplasmoides gallisepticum (strain R(low / passage 15 / clone 2))</name>
    <name type="common">Mycoplasma gallisepticum</name>
    <dbReference type="NCBI Taxonomy" id="710127"/>
    <lineage>
        <taxon>Bacteria</taxon>
        <taxon>Bacillati</taxon>
        <taxon>Mycoplasmatota</taxon>
        <taxon>Mycoplasmoidales</taxon>
        <taxon>Mycoplasmoidaceae</taxon>
        <taxon>Mycoplasmoides</taxon>
    </lineage>
</organism>
<keyword evidence="2" id="KW-0732">Signal</keyword>
<feature type="signal peptide" evidence="2">
    <location>
        <begin position="1"/>
        <end position="22"/>
    </location>
</feature>
<sequence>MKRKNILKFVSLLGIGSFVMLAAASCTTPVNPTPNPTPNPQPKPDPMPNPDGGMMGGNTNPGNGGGTDNAAQQLADAKAALTTLLNTESEKVGLYSDYANIQDTLVKAYTAAKEISDKSDATLQEVNNAKTKLETAITNAANSKTSFDEKNPELIKAYYALKETLKNEKSNLDSVMAAEFAAIKNNLDSLYQTAKTLVEGTLQPKMGNSPQVEVVNQANTNISNAVSKLETWKANANTLATGFVKEVLVKNKLTGIDTTNNQEQPGNYSFVGYSVDVTTGSNNARPNWSFAKRIVWTNTGGNNLPLDNESQNSVPLTDVSWIYSLSGTNAKYTLTFDYYGASSNGYLYFPYKLVKKEDKVALQYSLNGTAPKAIEFKPAATKEITTTQSGSSDASSASSPGSTGQQKQSAPAAAPAGQQSPEAASETNQQGSSSAAKTMSETTTMNEAPTVDSINVAKITLTDLKLGQNTIEFSVPTGDSTKVAPMIGNMYLSSNPNNFDKVYNDIFGNSVAENNAVTVDLLKGYGLAASYREYIRAFTYLNKETQVSENATMKSPTVYLIGLIGGNEPRTDADSVPKNITTPKETGDKRTFIIYVNAPEAGNYSISGSYLTKDNRDLRFSTSDNNAVEINLKGKGDWNTLATFDTANNTNITNGTTGNTGMQTANKTFSLNKGLNKVIIRGTNNKDTPYIGNLVFTLSTSMPASNSNTASEAETSGSPSSNGVQVAA</sequence>
<dbReference type="Gene3D" id="1.20.1270.90">
    <property type="entry name" value="AF1782-like"/>
    <property type="match status" value="1"/>
</dbReference>
<feature type="domain" description="Haemagglutinin Mycoplasma" evidence="3">
    <location>
        <begin position="243"/>
        <end position="698"/>
    </location>
</feature>
<evidence type="ECO:0000259" key="3">
    <source>
        <dbReference type="Pfam" id="PF05692"/>
    </source>
</evidence>
<evidence type="ECO:0000256" key="2">
    <source>
        <dbReference type="SAM" id="SignalP"/>
    </source>
</evidence>
<keyword evidence="4" id="KW-0449">Lipoprotein</keyword>
<gene>
    <name evidence="4" type="primary">vlhA.1.07</name>
    <name evidence="4" type="ORF">MGA_0078</name>
</gene>
<dbReference type="Gene3D" id="2.60.120.260">
    <property type="entry name" value="Galactose-binding domain-like"/>
    <property type="match status" value="1"/>
</dbReference>
<feature type="compositionally biased region" description="Low complexity" evidence="1">
    <location>
        <begin position="385"/>
        <end position="425"/>
    </location>
</feature>
<reference evidence="4 5" key="1">
    <citation type="journal article" date="2003" name="Microbiology">
        <title>The complete genome sequence of the avian pathogen Mycoplasma gallisepticum strain R(low).</title>
        <authorList>
            <person name="Papazisi L."/>
            <person name="Gorton T.S."/>
            <person name="Kutish G."/>
            <person name="Markham P.F."/>
            <person name="Browning G.F."/>
            <person name="Nguyen D.K."/>
            <person name="Swartzell S."/>
            <person name="Madan A."/>
            <person name="Mahairas G."/>
            <person name="Geary S.J."/>
        </authorList>
    </citation>
    <scope>NUCLEOTIDE SEQUENCE [LARGE SCALE GENOMIC DNA]</scope>
    <source>
        <strain evidence="5">R(low / passage 15 / clone 2)</strain>
    </source>
</reference>
<feature type="compositionally biased region" description="Polar residues" evidence="1">
    <location>
        <begin position="426"/>
        <end position="447"/>
    </location>
</feature>
<dbReference type="EMBL" id="AE015450">
    <property type="protein sequence ID" value="AAP56779.1"/>
    <property type="molecule type" value="Genomic_DNA"/>
</dbReference>
<dbReference type="AlphaFoldDB" id="Q7NB51"/>
<evidence type="ECO:0000313" key="5">
    <source>
        <dbReference type="Proteomes" id="UP000001418"/>
    </source>
</evidence>
<evidence type="ECO:0000313" key="4">
    <source>
        <dbReference type="EMBL" id="AAP56779.1"/>
    </source>
</evidence>
<dbReference type="Proteomes" id="UP000001418">
    <property type="component" value="Chromosome"/>
</dbReference>
<dbReference type="InterPro" id="IPR008692">
    <property type="entry name" value="Hemogglutn_Mycoplasma"/>
</dbReference>
<dbReference type="RefSeq" id="WP_011113677.1">
    <property type="nucleotide sequence ID" value="NC_004829.2"/>
</dbReference>
<feature type="region of interest" description="Disordered" evidence="1">
    <location>
        <begin position="703"/>
        <end position="728"/>
    </location>
</feature>
<evidence type="ECO:0000256" key="1">
    <source>
        <dbReference type="SAM" id="MobiDB-lite"/>
    </source>
</evidence>
<dbReference type="KEGG" id="mga:MGA_0078"/>
<feature type="compositionally biased region" description="Pro residues" evidence="1">
    <location>
        <begin position="31"/>
        <end position="49"/>
    </location>
</feature>
<keyword evidence="5" id="KW-1185">Reference proteome</keyword>
<dbReference type="HOGENOM" id="CLU_026702_2_0_14"/>
<protein>
    <submittedName>
        <fullName evidence="4">VlhA.1.07 variable lipoprotein family protein</fullName>
    </submittedName>
</protein>
<dbReference type="PROSITE" id="PS51257">
    <property type="entry name" value="PROKAR_LIPOPROTEIN"/>
    <property type="match status" value="1"/>
</dbReference>
<proteinExistence type="predicted"/>
<dbReference type="Pfam" id="PF07554">
    <property type="entry name" value="FIVAR"/>
    <property type="match status" value="2"/>
</dbReference>
<feature type="region of interest" description="Disordered" evidence="1">
    <location>
        <begin position="30"/>
        <end position="70"/>
    </location>
</feature>
<dbReference type="PATRIC" id="fig|233150.7.peg.484"/>
<feature type="region of interest" description="Disordered" evidence="1">
    <location>
        <begin position="384"/>
        <end position="449"/>
    </location>
</feature>